<dbReference type="AlphaFoldDB" id="A0A6A6AXK9"/>
<dbReference type="EMBL" id="ML995540">
    <property type="protein sequence ID" value="KAF2135988.1"/>
    <property type="molecule type" value="Genomic_DNA"/>
</dbReference>
<protein>
    <submittedName>
        <fullName evidence="1">Uncharacterized protein</fullName>
    </submittedName>
</protein>
<keyword evidence="2" id="KW-1185">Reference proteome</keyword>
<dbReference type="GeneID" id="54301170"/>
<reference evidence="1" key="1">
    <citation type="journal article" date="2020" name="Stud. Mycol.">
        <title>101 Dothideomycetes genomes: a test case for predicting lifestyles and emergence of pathogens.</title>
        <authorList>
            <person name="Haridas S."/>
            <person name="Albert R."/>
            <person name="Binder M."/>
            <person name="Bloem J."/>
            <person name="Labutti K."/>
            <person name="Salamov A."/>
            <person name="Andreopoulos B."/>
            <person name="Baker S."/>
            <person name="Barry K."/>
            <person name="Bills G."/>
            <person name="Bluhm B."/>
            <person name="Cannon C."/>
            <person name="Castanera R."/>
            <person name="Culley D."/>
            <person name="Daum C."/>
            <person name="Ezra D."/>
            <person name="Gonzalez J."/>
            <person name="Henrissat B."/>
            <person name="Kuo A."/>
            <person name="Liang C."/>
            <person name="Lipzen A."/>
            <person name="Lutzoni F."/>
            <person name="Magnuson J."/>
            <person name="Mondo S."/>
            <person name="Nolan M."/>
            <person name="Ohm R."/>
            <person name="Pangilinan J."/>
            <person name="Park H.-J."/>
            <person name="Ramirez L."/>
            <person name="Alfaro M."/>
            <person name="Sun H."/>
            <person name="Tritt A."/>
            <person name="Yoshinaga Y."/>
            <person name="Zwiers L.-H."/>
            <person name="Turgeon B."/>
            <person name="Goodwin S."/>
            <person name="Spatafora J."/>
            <person name="Crous P."/>
            <person name="Grigoriev I."/>
        </authorList>
    </citation>
    <scope>NUCLEOTIDE SEQUENCE</scope>
    <source>
        <strain evidence="1">CBS 121167</strain>
    </source>
</reference>
<name>A0A6A6AXK9_9PEZI</name>
<sequence>MLLSRPLYRIKPIVQSRPLLPPSLRQLAQPKSVYNRTLTDKSGTCLPSEIEQHNSRWLQQFYSIRDREWDAAKSTILRCTTNHLAGYKPDENHGFPNWPKSAIDGVWLQWVESKDALERMGVEFIREPFEKFTQMNPRTYNMIGDSVLIDQTSLASIQAAINDNEAWLNAFVWAIDPEYDNTNEFDDVYIGHYKLYLYRVFNDFFHLVKGRPMDQLTEWDLGR</sequence>
<organism evidence="1 2">
    <name type="scientific">Aplosporella prunicola CBS 121167</name>
    <dbReference type="NCBI Taxonomy" id="1176127"/>
    <lineage>
        <taxon>Eukaryota</taxon>
        <taxon>Fungi</taxon>
        <taxon>Dikarya</taxon>
        <taxon>Ascomycota</taxon>
        <taxon>Pezizomycotina</taxon>
        <taxon>Dothideomycetes</taxon>
        <taxon>Dothideomycetes incertae sedis</taxon>
        <taxon>Botryosphaeriales</taxon>
        <taxon>Aplosporellaceae</taxon>
        <taxon>Aplosporella</taxon>
    </lineage>
</organism>
<dbReference type="Proteomes" id="UP000799438">
    <property type="component" value="Unassembled WGS sequence"/>
</dbReference>
<dbReference type="RefSeq" id="XP_033391706.1">
    <property type="nucleotide sequence ID" value="XM_033543673.1"/>
</dbReference>
<accession>A0A6A6AXK9</accession>
<gene>
    <name evidence="1" type="ORF">K452DRAFT_313573</name>
</gene>
<evidence type="ECO:0000313" key="2">
    <source>
        <dbReference type="Proteomes" id="UP000799438"/>
    </source>
</evidence>
<evidence type="ECO:0000313" key="1">
    <source>
        <dbReference type="EMBL" id="KAF2135988.1"/>
    </source>
</evidence>
<proteinExistence type="predicted"/>